<dbReference type="Proteomes" id="UP001530400">
    <property type="component" value="Unassembled WGS sequence"/>
</dbReference>
<keyword evidence="3" id="KW-1185">Reference proteome</keyword>
<evidence type="ECO:0000256" key="1">
    <source>
        <dbReference type="SAM" id="Coils"/>
    </source>
</evidence>
<feature type="coiled-coil region" evidence="1">
    <location>
        <begin position="37"/>
        <end position="64"/>
    </location>
</feature>
<evidence type="ECO:0000313" key="3">
    <source>
        <dbReference type="Proteomes" id="UP001530400"/>
    </source>
</evidence>
<sequence>MVQSTQNATTTCVIKSKLLEDMLEKEVQKLKIMSNRVTILEDVLNKKLEENDKLRSRLRAAAAAVAGAKHPKQETKNSDHDYLANLPVPLIS</sequence>
<organism evidence="2 3">
    <name type="scientific">Cyclotella atomus</name>
    <dbReference type="NCBI Taxonomy" id="382360"/>
    <lineage>
        <taxon>Eukaryota</taxon>
        <taxon>Sar</taxon>
        <taxon>Stramenopiles</taxon>
        <taxon>Ochrophyta</taxon>
        <taxon>Bacillariophyta</taxon>
        <taxon>Coscinodiscophyceae</taxon>
        <taxon>Thalassiosirophycidae</taxon>
        <taxon>Stephanodiscales</taxon>
        <taxon>Stephanodiscaceae</taxon>
        <taxon>Cyclotella</taxon>
    </lineage>
</organism>
<reference evidence="2 3" key="1">
    <citation type="submission" date="2024-10" db="EMBL/GenBank/DDBJ databases">
        <title>Updated reference genomes for cyclostephanoid diatoms.</title>
        <authorList>
            <person name="Roberts W.R."/>
            <person name="Alverson A.J."/>
        </authorList>
    </citation>
    <scope>NUCLEOTIDE SEQUENCE [LARGE SCALE GENOMIC DNA]</scope>
    <source>
        <strain evidence="2 3">AJA010-31</strain>
    </source>
</reference>
<comment type="caution">
    <text evidence="2">The sequence shown here is derived from an EMBL/GenBank/DDBJ whole genome shotgun (WGS) entry which is preliminary data.</text>
</comment>
<dbReference type="AlphaFoldDB" id="A0ABD3NUI4"/>
<gene>
    <name evidence="2" type="ORF">ACHAWO_011217</name>
</gene>
<accession>A0ABD3NUI4</accession>
<proteinExistence type="predicted"/>
<protein>
    <submittedName>
        <fullName evidence="2">Uncharacterized protein</fullName>
    </submittedName>
</protein>
<evidence type="ECO:0000313" key="2">
    <source>
        <dbReference type="EMBL" id="KAL3779382.1"/>
    </source>
</evidence>
<keyword evidence="1" id="KW-0175">Coiled coil</keyword>
<dbReference type="EMBL" id="JALLPJ020000936">
    <property type="protein sequence ID" value="KAL3779382.1"/>
    <property type="molecule type" value="Genomic_DNA"/>
</dbReference>
<name>A0ABD3NUI4_9STRA</name>